<dbReference type="Pfam" id="PF21338">
    <property type="entry name" value="Top1B_N_bact"/>
    <property type="match status" value="1"/>
</dbReference>
<accession>A0ABV6S7M7</accession>
<evidence type="ECO:0000313" key="10">
    <source>
        <dbReference type="Proteomes" id="UP001589858"/>
    </source>
</evidence>
<dbReference type="Pfam" id="PF01028">
    <property type="entry name" value="Topoisom_I"/>
    <property type="match status" value="1"/>
</dbReference>
<evidence type="ECO:0000256" key="6">
    <source>
        <dbReference type="ARBA" id="ARBA00023235"/>
    </source>
</evidence>
<gene>
    <name evidence="9" type="ORF">ACFFF8_11615</name>
</gene>
<evidence type="ECO:0000256" key="3">
    <source>
        <dbReference type="ARBA" id="ARBA00012891"/>
    </source>
</evidence>
<evidence type="ECO:0000313" key="9">
    <source>
        <dbReference type="EMBL" id="MFC0685245.1"/>
    </source>
</evidence>
<dbReference type="Gene3D" id="1.10.132.120">
    <property type="match status" value="1"/>
</dbReference>
<dbReference type="PROSITE" id="PS52038">
    <property type="entry name" value="TOPO_IB_2"/>
    <property type="match status" value="1"/>
</dbReference>
<dbReference type="Gene3D" id="3.90.15.10">
    <property type="entry name" value="Topoisomerase I, Chain A, domain 3"/>
    <property type="match status" value="1"/>
</dbReference>
<name>A0ABV6S7M7_9SPHN</name>
<proteinExistence type="inferred from homology"/>
<sequence length="341" mass="38515">MLANADDRLKAKETSRLQALVHIDPSQPGFSRRALKRGFAYLDCDGKRIRDPEIVARLDAIALPPAYDDAWYAPDPNAHILATGTDAAGRRQYRYHPSFSAHRDERKFANCAAFGLALPAIRSEVERELRGRKLTQSRALASIIRLLDTGRVRVGNDCYARKNGSFGATTLRRRHVRLKQDALHLRFKAKSGKICEMTVSDRGLLRFVKQVLDLPGQTLFQFEGEDGEYHAMTSSHVNDYIHAIAGEQFTAKDFRTWRANVLAFAWLREDHGSARTLKAMLSHVSAHLCNTPAVARKAYIHPRFVEQARTDPLGLLGYPLPRRAKWLSRDERALIAYLSAE</sequence>
<protein>
    <recommendedName>
        <fullName evidence="3">DNA topoisomerase</fullName>
        <ecNumber evidence="3">5.6.2.1</ecNumber>
    </recommendedName>
</protein>
<evidence type="ECO:0000256" key="5">
    <source>
        <dbReference type="ARBA" id="ARBA00023125"/>
    </source>
</evidence>
<dbReference type="InterPro" id="IPR049331">
    <property type="entry name" value="Top1B_N_bact"/>
</dbReference>
<evidence type="ECO:0000256" key="2">
    <source>
        <dbReference type="ARBA" id="ARBA00006645"/>
    </source>
</evidence>
<keyword evidence="5" id="KW-0238">DNA-binding</keyword>
<keyword evidence="10" id="KW-1185">Reference proteome</keyword>
<dbReference type="InterPro" id="IPR035447">
    <property type="entry name" value="DNA_topo_I_N_sf"/>
</dbReference>
<dbReference type="EC" id="5.6.2.1" evidence="3"/>
<dbReference type="InterPro" id="IPR013500">
    <property type="entry name" value="TopoI_cat_euk"/>
</dbReference>
<evidence type="ECO:0000259" key="8">
    <source>
        <dbReference type="Pfam" id="PF21338"/>
    </source>
</evidence>
<evidence type="ECO:0000256" key="1">
    <source>
        <dbReference type="ARBA" id="ARBA00000213"/>
    </source>
</evidence>
<comment type="similarity">
    <text evidence="2">Belongs to the type IB topoisomerase family.</text>
</comment>
<dbReference type="InterPro" id="IPR001631">
    <property type="entry name" value="TopoI"/>
</dbReference>
<dbReference type="InterPro" id="IPR014711">
    <property type="entry name" value="TopoI_cat_a-hlx-sub_euk"/>
</dbReference>
<keyword evidence="6" id="KW-0413">Isomerase</keyword>
<reference evidence="9 10" key="1">
    <citation type="submission" date="2024-09" db="EMBL/GenBank/DDBJ databases">
        <authorList>
            <person name="Sun Q."/>
            <person name="Mori K."/>
        </authorList>
    </citation>
    <scope>NUCLEOTIDE SEQUENCE [LARGE SCALE GENOMIC DNA]</scope>
    <source>
        <strain evidence="9 10">CICC 11035S</strain>
    </source>
</reference>
<feature type="domain" description="DNA topoisomerase I catalytic core eukaryotic-type" evidence="7">
    <location>
        <begin position="99"/>
        <end position="290"/>
    </location>
</feature>
<comment type="catalytic activity">
    <reaction evidence="1">
        <text>ATP-independent breakage of single-stranded DNA, followed by passage and rejoining.</text>
        <dbReference type="EC" id="5.6.2.1"/>
    </reaction>
</comment>
<feature type="domain" description="DNA topoisomerase IB N-terminal" evidence="8">
    <location>
        <begin position="38"/>
        <end position="86"/>
    </location>
</feature>
<evidence type="ECO:0000256" key="4">
    <source>
        <dbReference type="ARBA" id="ARBA00023029"/>
    </source>
</evidence>
<dbReference type="SUPFAM" id="SSF56349">
    <property type="entry name" value="DNA breaking-rejoining enzymes"/>
    <property type="match status" value="1"/>
</dbReference>
<dbReference type="Proteomes" id="UP001589858">
    <property type="component" value="Unassembled WGS sequence"/>
</dbReference>
<organism evidence="9 10">
    <name type="scientific">Novosphingobium clariflavum</name>
    <dbReference type="NCBI Taxonomy" id="2029884"/>
    <lineage>
        <taxon>Bacteria</taxon>
        <taxon>Pseudomonadati</taxon>
        <taxon>Pseudomonadota</taxon>
        <taxon>Alphaproteobacteria</taxon>
        <taxon>Sphingomonadales</taxon>
        <taxon>Sphingomonadaceae</taxon>
        <taxon>Novosphingobium</taxon>
    </lineage>
</organism>
<dbReference type="SUPFAM" id="SSF55869">
    <property type="entry name" value="DNA topoisomerase I domain"/>
    <property type="match status" value="1"/>
</dbReference>
<comment type="caution">
    <text evidence="9">The sequence shown here is derived from an EMBL/GenBank/DDBJ whole genome shotgun (WGS) entry which is preliminary data.</text>
</comment>
<dbReference type="Gene3D" id="3.30.66.10">
    <property type="entry name" value="DNA topoisomerase I domain"/>
    <property type="match status" value="1"/>
</dbReference>
<keyword evidence="4" id="KW-0799">Topoisomerase</keyword>
<dbReference type="RefSeq" id="WP_267222675.1">
    <property type="nucleotide sequence ID" value="NZ_JAPCWC010000017.1"/>
</dbReference>
<dbReference type="PRINTS" id="PR00416">
    <property type="entry name" value="EUTPISMRASEI"/>
</dbReference>
<evidence type="ECO:0000259" key="7">
    <source>
        <dbReference type="Pfam" id="PF01028"/>
    </source>
</evidence>
<dbReference type="InterPro" id="IPR011010">
    <property type="entry name" value="DNA_brk_join_enz"/>
</dbReference>
<dbReference type="EMBL" id="JBHLTM010000043">
    <property type="protein sequence ID" value="MFC0685245.1"/>
    <property type="molecule type" value="Genomic_DNA"/>
</dbReference>